<dbReference type="Proteomes" id="UP000191691">
    <property type="component" value="Unassembled WGS sequence"/>
</dbReference>
<dbReference type="PANTHER" id="PTHR47336:SF4">
    <property type="entry name" value="BHLH TRANSCRIPTION FACTOR (EUROFUNG)"/>
    <property type="match status" value="1"/>
</dbReference>
<reference evidence="4" key="1">
    <citation type="journal article" date="2017" name="Nat. Microbiol.">
        <title>Global analysis of biosynthetic gene clusters reveals vast potential of secondary metabolite production in Penicillium species.</title>
        <authorList>
            <person name="Nielsen J.C."/>
            <person name="Grijseels S."/>
            <person name="Prigent S."/>
            <person name="Ji B."/>
            <person name="Dainat J."/>
            <person name="Nielsen K.F."/>
            <person name="Frisvad J.C."/>
            <person name="Workman M."/>
            <person name="Nielsen J."/>
        </authorList>
    </citation>
    <scope>NUCLEOTIDE SEQUENCE [LARGE SCALE GENOMIC DNA]</scope>
    <source>
        <strain evidence="4">IBT 13039</strain>
    </source>
</reference>
<evidence type="ECO:0000256" key="1">
    <source>
        <dbReference type="SAM" id="MobiDB-lite"/>
    </source>
</evidence>
<dbReference type="AlphaFoldDB" id="A0A1V6XMK7"/>
<comment type="caution">
    <text evidence="3">The sequence shown here is derived from an EMBL/GenBank/DDBJ whole genome shotgun (WGS) entry which is preliminary data.</text>
</comment>
<dbReference type="SMART" id="SM00353">
    <property type="entry name" value="HLH"/>
    <property type="match status" value="1"/>
</dbReference>
<evidence type="ECO:0000313" key="4">
    <source>
        <dbReference type="Proteomes" id="UP000191691"/>
    </source>
</evidence>
<dbReference type="InterPro" id="IPR036638">
    <property type="entry name" value="HLH_DNA-bd_sf"/>
</dbReference>
<evidence type="ECO:0000313" key="3">
    <source>
        <dbReference type="EMBL" id="OQE76369.1"/>
    </source>
</evidence>
<feature type="region of interest" description="Disordered" evidence="1">
    <location>
        <begin position="254"/>
        <end position="278"/>
    </location>
</feature>
<dbReference type="InterPro" id="IPR011598">
    <property type="entry name" value="bHLH_dom"/>
</dbReference>
<proteinExistence type="predicted"/>
<dbReference type="EMBL" id="MOOB01000067">
    <property type="protein sequence ID" value="OQE76369.1"/>
    <property type="molecule type" value="Genomic_DNA"/>
</dbReference>
<sequence length="331" mass="36829">MANLTPISLFSGSSRRERLVTSMRALIDNDNVDLDILKPGTPWPSMDEIKGKPPGEEQITFDCTQHQSSILEDPAIEAEFSCPVDLVGFDAMSSWQSDQHGLASYITDASPTEQYRMPSATVPEENIIDPHLHSDRQLAHASPRLGGLQSPNMTLDSWELFSGGGNESQDYTLPGREARDHKATPDGDGFHPKTRKPWKSQGPSSRRSPNTTHHPPKRQRSHYVIEKKYRAGLQERFEALRGCVMAWNEFQRRESASGEAATTGDELSGGSKMSNGGRMNKAEVLSNAVTYIQELQEENEVVIHHLKLLIRRLRGVKQALQTDDLLCTSGL</sequence>
<dbReference type="GO" id="GO:0046983">
    <property type="term" value="F:protein dimerization activity"/>
    <property type="evidence" value="ECO:0007669"/>
    <property type="project" value="InterPro"/>
</dbReference>
<gene>
    <name evidence="3" type="ORF">PENNAL_c0067G11143</name>
</gene>
<dbReference type="Gene3D" id="4.10.280.10">
    <property type="entry name" value="Helix-loop-helix DNA-binding domain"/>
    <property type="match status" value="1"/>
</dbReference>
<name>A0A1V6XMK7_PENNA</name>
<feature type="region of interest" description="Disordered" evidence="1">
    <location>
        <begin position="166"/>
        <end position="224"/>
    </location>
</feature>
<dbReference type="SUPFAM" id="SSF47459">
    <property type="entry name" value="HLH, helix-loop-helix DNA-binding domain"/>
    <property type="match status" value="1"/>
</dbReference>
<dbReference type="Pfam" id="PF00010">
    <property type="entry name" value="HLH"/>
    <property type="match status" value="1"/>
</dbReference>
<feature type="compositionally biased region" description="Basic and acidic residues" evidence="1">
    <location>
        <begin position="176"/>
        <end position="191"/>
    </location>
</feature>
<dbReference type="STRING" id="60175.A0A1V6XMK7"/>
<accession>A0A1V6XMK7</accession>
<keyword evidence="4" id="KW-1185">Reference proteome</keyword>
<dbReference type="PANTHER" id="PTHR47336">
    <property type="entry name" value="TRANSCRIPTION FACTOR HMS1-RELATED"/>
    <property type="match status" value="1"/>
</dbReference>
<evidence type="ECO:0000259" key="2">
    <source>
        <dbReference type="PROSITE" id="PS50888"/>
    </source>
</evidence>
<feature type="compositionally biased region" description="Polar residues" evidence="1">
    <location>
        <begin position="201"/>
        <end position="213"/>
    </location>
</feature>
<dbReference type="PROSITE" id="PS50888">
    <property type="entry name" value="BHLH"/>
    <property type="match status" value="1"/>
</dbReference>
<feature type="domain" description="BHLH" evidence="2">
    <location>
        <begin position="217"/>
        <end position="295"/>
    </location>
</feature>
<protein>
    <recommendedName>
        <fullName evidence="2">BHLH domain-containing protein</fullName>
    </recommendedName>
</protein>
<dbReference type="InterPro" id="IPR052099">
    <property type="entry name" value="Regulatory_TF_Diverse"/>
</dbReference>
<organism evidence="3 4">
    <name type="scientific">Penicillium nalgiovense</name>
    <dbReference type="NCBI Taxonomy" id="60175"/>
    <lineage>
        <taxon>Eukaryota</taxon>
        <taxon>Fungi</taxon>
        <taxon>Dikarya</taxon>
        <taxon>Ascomycota</taxon>
        <taxon>Pezizomycotina</taxon>
        <taxon>Eurotiomycetes</taxon>
        <taxon>Eurotiomycetidae</taxon>
        <taxon>Eurotiales</taxon>
        <taxon>Aspergillaceae</taxon>
        <taxon>Penicillium</taxon>
    </lineage>
</organism>